<evidence type="ECO:0000256" key="1">
    <source>
        <dbReference type="ARBA" id="ARBA00009005"/>
    </source>
</evidence>
<evidence type="ECO:0000259" key="2">
    <source>
        <dbReference type="Pfam" id="PF00656"/>
    </source>
</evidence>
<comment type="caution">
    <text evidence="3">The sequence shown here is derived from an EMBL/GenBank/DDBJ whole genome shotgun (WGS) entry which is preliminary data.</text>
</comment>
<gene>
    <name evidence="3" type="ORF">D9619_009286</name>
</gene>
<dbReference type="Gene3D" id="3.40.50.12660">
    <property type="match status" value="1"/>
</dbReference>
<reference evidence="3 4" key="1">
    <citation type="journal article" date="2020" name="ISME J.">
        <title>Uncovering the hidden diversity of litter-decomposition mechanisms in mushroom-forming fungi.</title>
        <authorList>
            <person name="Floudas D."/>
            <person name="Bentzer J."/>
            <person name="Ahren D."/>
            <person name="Johansson T."/>
            <person name="Persson P."/>
            <person name="Tunlid A."/>
        </authorList>
    </citation>
    <scope>NUCLEOTIDE SEQUENCE [LARGE SCALE GENOMIC DNA]</scope>
    <source>
        <strain evidence="3 4">CBS 101986</strain>
    </source>
</reference>
<evidence type="ECO:0000313" key="3">
    <source>
        <dbReference type="EMBL" id="KAF5329766.1"/>
    </source>
</evidence>
<evidence type="ECO:0000313" key="4">
    <source>
        <dbReference type="Proteomes" id="UP000567179"/>
    </source>
</evidence>
<keyword evidence="4" id="KW-1185">Reference proteome</keyword>
<proteinExistence type="inferred from homology"/>
<dbReference type="GO" id="GO:0004197">
    <property type="term" value="F:cysteine-type endopeptidase activity"/>
    <property type="evidence" value="ECO:0007669"/>
    <property type="project" value="InterPro"/>
</dbReference>
<dbReference type="Pfam" id="PF00656">
    <property type="entry name" value="Peptidase_C14"/>
    <property type="match status" value="1"/>
</dbReference>
<organism evidence="3 4">
    <name type="scientific">Psilocybe cf. subviscida</name>
    <dbReference type="NCBI Taxonomy" id="2480587"/>
    <lineage>
        <taxon>Eukaryota</taxon>
        <taxon>Fungi</taxon>
        <taxon>Dikarya</taxon>
        <taxon>Basidiomycota</taxon>
        <taxon>Agaricomycotina</taxon>
        <taxon>Agaricomycetes</taxon>
        <taxon>Agaricomycetidae</taxon>
        <taxon>Agaricales</taxon>
        <taxon>Agaricineae</taxon>
        <taxon>Strophariaceae</taxon>
        <taxon>Psilocybe</taxon>
    </lineage>
</organism>
<dbReference type="InterPro" id="IPR050452">
    <property type="entry name" value="Metacaspase"/>
</dbReference>
<dbReference type="Proteomes" id="UP000567179">
    <property type="component" value="Unassembled WGS sequence"/>
</dbReference>
<accession>A0A8H5BV27</accession>
<dbReference type="PANTHER" id="PTHR48104">
    <property type="entry name" value="METACASPASE-4"/>
    <property type="match status" value="1"/>
</dbReference>
<feature type="domain" description="Peptidase C14 caspase" evidence="2">
    <location>
        <begin position="41"/>
        <end position="198"/>
    </location>
</feature>
<dbReference type="PANTHER" id="PTHR48104:SF30">
    <property type="entry name" value="METACASPASE-1"/>
    <property type="match status" value="1"/>
</dbReference>
<dbReference type="GO" id="GO:0005737">
    <property type="term" value="C:cytoplasm"/>
    <property type="evidence" value="ECO:0007669"/>
    <property type="project" value="TreeGrafter"/>
</dbReference>
<dbReference type="EMBL" id="JAACJJ010000002">
    <property type="protein sequence ID" value="KAF5329766.1"/>
    <property type="molecule type" value="Genomic_DNA"/>
</dbReference>
<dbReference type="AlphaFoldDB" id="A0A8H5BV27"/>
<dbReference type="GO" id="GO:0006508">
    <property type="term" value="P:proteolysis"/>
    <property type="evidence" value="ECO:0007669"/>
    <property type="project" value="InterPro"/>
</dbReference>
<protein>
    <recommendedName>
        <fullName evidence="2">Peptidase C14 caspase domain-containing protein</fullName>
    </recommendedName>
</protein>
<comment type="similarity">
    <text evidence="1">Belongs to the peptidase C14B family.</text>
</comment>
<name>A0A8H5BV27_9AGAR</name>
<sequence>MIGSALVPMAASQPRSSGRPFLLVAVVLSAKARFKSNRRSRKALLIGISYQGSDSKEHRLRGPHKDVRMLQRALIEKFGFRQSEIVLLLDRKRGDAYNPTRENVMRELNKFVSSKDKNTDYVFAYAGHCMQFKVPQTQEEPDGLAESLVPVDALTATGDPVKDMVIFDFDLKKLLVESLGPNSRLVAIVDACSSATVLNLEHHRCNRTGSITAKGKYTFKEYWPPIYIRVFGYFHDPKALPI</sequence>
<dbReference type="OrthoDB" id="3223806at2759"/>
<dbReference type="InterPro" id="IPR011600">
    <property type="entry name" value="Pept_C14_caspase"/>
</dbReference>